<evidence type="ECO:0000313" key="2">
    <source>
        <dbReference type="Proteomes" id="UP000321612"/>
    </source>
</evidence>
<dbReference type="RefSeq" id="WP_130829483.1">
    <property type="nucleotide sequence ID" value="NZ_SDIK01000016.1"/>
</dbReference>
<proteinExistence type="predicted"/>
<sequence length="223" mass="25593">MELEDYLRSDVLEVINKKRIRQAPEWKSVPEVRIEDISEYLFDVQDPKNSSLSIKKAYGSGAASYINGTPDNTYPLRFVCFEEYMNQFVFNDGQGNAKVAMLKEEPRPDLIVYNTDEGKKYFIIQELSEGKIAKKKIRARQQLNAALELLCKSSVVKDYISSFHHRLCIVSAKDGREAVPTPQDVAKGFMQIYQITPEPLFFSFGSMKRYDFQGMETSIVCLE</sequence>
<dbReference type="OrthoDB" id="1094371at2"/>
<evidence type="ECO:0000313" key="1">
    <source>
        <dbReference type="EMBL" id="TXJ62926.1"/>
    </source>
</evidence>
<dbReference type="EMBL" id="SDIK01000016">
    <property type="protein sequence ID" value="TXJ62926.1"/>
    <property type="molecule type" value="Genomic_DNA"/>
</dbReference>
<protein>
    <submittedName>
        <fullName evidence="1">Uncharacterized protein</fullName>
    </submittedName>
</protein>
<keyword evidence="2" id="KW-1185">Reference proteome</keyword>
<dbReference type="Proteomes" id="UP000321612">
    <property type="component" value="Unassembled WGS sequence"/>
</dbReference>
<accession>A0A5C8GLF0</accession>
<organism evidence="1 2">
    <name type="scientific">Prevotella brunnea</name>
    <dbReference type="NCBI Taxonomy" id="2508867"/>
    <lineage>
        <taxon>Bacteria</taxon>
        <taxon>Pseudomonadati</taxon>
        <taxon>Bacteroidota</taxon>
        <taxon>Bacteroidia</taxon>
        <taxon>Bacteroidales</taxon>
        <taxon>Prevotellaceae</taxon>
        <taxon>Prevotella</taxon>
    </lineage>
</organism>
<comment type="caution">
    <text evidence="1">The sequence shown here is derived from an EMBL/GenBank/DDBJ whole genome shotgun (WGS) entry which is preliminary data.</text>
</comment>
<dbReference type="AlphaFoldDB" id="A0A5C8GLF0"/>
<reference evidence="2" key="1">
    <citation type="submission" date="2019-05" db="EMBL/GenBank/DDBJ databases">
        <title>Prevotella brunnea sp. nov., isolated from a wound of a patient.</title>
        <authorList>
            <person name="Buhl M."/>
        </authorList>
    </citation>
    <scope>NUCLEOTIDE SEQUENCE [LARGE SCALE GENOMIC DNA]</scope>
    <source>
        <strain evidence="2">A2672</strain>
    </source>
</reference>
<gene>
    <name evidence="1" type="ORF">ETF27_02395</name>
</gene>
<name>A0A5C8GLF0_9BACT</name>